<dbReference type="InterPro" id="IPR031745">
    <property type="entry name" value="Vps53_C"/>
</dbReference>
<keyword evidence="10" id="KW-1185">Reference proteome</keyword>
<dbReference type="Proteomes" id="UP001306508">
    <property type="component" value="Unassembled WGS sequence"/>
</dbReference>
<dbReference type="Pfam" id="PF04100">
    <property type="entry name" value="Vps53_N"/>
    <property type="match status" value="1"/>
</dbReference>
<accession>A0AAN7WNG6</accession>
<dbReference type="GO" id="GO:0005829">
    <property type="term" value="C:cytosol"/>
    <property type="evidence" value="ECO:0007669"/>
    <property type="project" value="GOC"/>
</dbReference>
<evidence type="ECO:0000313" key="10">
    <source>
        <dbReference type="Proteomes" id="UP001306508"/>
    </source>
</evidence>
<comment type="caution">
    <text evidence="9">The sequence shown here is derived from an EMBL/GenBank/DDBJ whole genome shotgun (WGS) entry which is preliminary data.</text>
</comment>
<comment type="similarity">
    <text evidence="3">Belongs to the VPS53 family.</text>
</comment>
<dbReference type="InterPro" id="IPR021827">
    <property type="entry name" value="Nup186/Nup192/Nup205"/>
</dbReference>
<evidence type="ECO:0000259" key="8">
    <source>
        <dbReference type="Pfam" id="PF16854"/>
    </source>
</evidence>
<dbReference type="InterPro" id="IPR038260">
    <property type="entry name" value="Vps53_C_sf"/>
</dbReference>
<organism evidence="9 10">
    <name type="scientific">Arxiozyma heterogenica</name>
    <dbReference type="NCBI Taxonomy" id="278026"/>
    <lineage>
        <taxon>Eukaryota</taxon>
        <taxon>Fungi</taxon>
        <taxon>Dikarya</taxon>
        <taxon>Ascomycota</taxon>
        <taxon>Saccharomycotina</taxon>
        <taxon>Saccharomycetes</taxon>
        <taxon>Saccharomycetales</taxon>
        <taxon>Saccharomycetaceae</taxon>
        <taxon>Arxiozyma</taxon>
    </lineage>
</organism>
<dbReference type="EMBL" id="JAWIZZ010000037">
    <property type="protein sequence ID" value="KAK5781255.1"/>
    <property type="molecule type" value="Genomic_DNA"/>
</dbReference>
<protein>
    <recommendedName>
        <fullName evidence="11">Nucleoporin</fullName>
    </recommendedName>
</protein>
<name>A0AAN7WNG6_9SACH</name>
<dbReference type="GO" id="GO:0000938">
    <property type="term" value="C:GARP complex"/>
    <property type="evidence" value="ECO:0007669"/>
    <property type="project" value="InterPro"/>
</dbReference>
<reference evidence="10" key="1">
    <citation type="submission" date="2023-07" db="EMBL/GenBank/DDBJ databases">
        <title>A draft genome of Kazachstania heterogenica Y-27499.</title>
        <authorList>
            <person name="Donic C."/>
            <person name="Kralova J.S."/>
            <person name="Fidel L."/>
            <person name="Ben-Dor S."/>
            <person name="Jung S."/>
        </authorList>
    </citation>
    <scope>NUCLEOTIDE SEQUENCE [LARGE SCALE GENOMIC DNA]</scope>
    <source>
        <strain evidence="10">Y27499</strain>
    </source>
</reference>
<keyword evidence="4" id="KW-0967">Endosome</keyword>
<dbReference type="Pfam" id="PF11894">
    <property type="entry name" value="Nup192"/>
    <property type="match status" value="1"/>
</dbReference>
<evidence type="ECO:0000259" key="7">
    <source>
        <dbReference type="Pfam" id="PF04100"/>
    </source>
</evidence>
<proteinExistence type="inferred from homology"/>
<sequence length="2471" mass="285522">MIWNSLPFETLYASIQNNAFDSTVFQKVLSDLQNLNLNANKSKNQESRSILEKGKIKISDGSEYKLSQEFIVSAIKLSDELNLDEIVTCELMLSNLSDSDYSKNDSLLLINNGKTAYYLRRQYILQIVSYIVNCLDRNDHIINQLIFSDSKSTLLSNILPAFTSIHCQLNDIKQMINRAQILEQNGILFNQTIKFRREFLLKEYDILGQILYGLIKLGCFLDKQSILNIIEHVVKLDVNDYFTIYYLPALFLAFNNLETFSKESEVKDLYLLFVKDLKSDDDISLKPIKVLLIFVFLTFFISWCKAKPNERTKSLDFKTDIDEPMRLAVEYGAFEQLLTITADTSLIEKDKSIDLYYDIRSLLQRHIPKLIPKQLLDDESYYDKSFKQNEIMNINHTDININKPLANTTTVNNIFSKVDITANQYSPENIQLSEQMDSFFLFSTHNVLQTIISDCAFLLTKIKDAEEDSLLSSEDLDLDIICEKAELERFFIALYFFYTLRPEYSKEFLENKESNSYGFIEWAAKCSDSLMRSCFYLLISSLSHGYDNATQIFNYFGDNNIISWKIIVQYFTDYIEKINKFNNLEQQRNQNLESAEIDSLTLALEVGLNEESNILLSSLLTLISSVAHNVDNSIRSSLASLFIDKLFEFSRLDTPLIGACLKTLSNLTPRETKEKAKFWFALDSMIFKRSKINNYTTSYIAPFSSTFTNFTEILGFLHLFRKLIQNNQSDDNSFGKLEFPVKLGHGYRKVGIVPYFDFIIHQIFVPSLKIIDKTYKEGILLPILETFKYALESFDNYIIMNSSTININLDKLVVTSDFFTYVQESPATVVLNYLLEESVYKGLFDILRSDKGDSFFESNVPYSSMKLIDYVLNIIYNILEFQDTYIEELVPIVKKYHKTDYVLPKEFGTHGLRSFYDAVFFNLDIIAHLGLYVGYKNYSISSKSVAILNKIAMKYTYKSSQVYNQSKLLVMLDAVDESAKIKDSFIFQLESTIDSEDALNMKIEILEFLNHNLSYTDSSITVSHFLLGFHVSNILSLGPNFPTFIASGTSLFRTILYVLQTSLEEIDSANVSYAPMRLACICMEILLKLCRNPTTSRIVLDVLLQYGFFETIVGVDLSITKYTRWESQLFQPSSVDFANKFINSPSIGALFSFLSYRNYLIQYLSLFIHRVSSFGTSSQLLSYIDLLISNTMYSAKIFSFLNSLGYKNIKIDRNLAGVDSYLSELSIDLTTIKLAKRCNENVFEMDNIDRLLSLGNQSQQLSSTKSNLTSTNKEEKNTGIYNESYRNLRQHIITFVSDSKLNDLQFSILHSWAQLVQILVSDGKLGPLKRSNFILEIFSIIIPKINDYVEFDIRLSEDLVSLVVFLYDIYNQDRLTINQKDLLDGRLQNLFKVCIHGITSPLSSIPLRADFYVLANQYLIRVLNDQTFAGDILQSLRVQSERFVEVICNDIIYGEGTSRITALFLLDSLIKVAKSNKENIIIDSLIKNSQLHLIICTLKNVDVLMGSKAEPIEIDNFLHEITAFKAIIYLLLHISETKNGVKCIIQNKLLKVIGEIKFLQVDPDLGLRVIAENKSLQKSGIVEITLDERKLRIYSNNNISLKELLIPIFQLLVVILINAGNQNYEVIRSVRVLLASFEKLLISVFKYDTLEETETIRQEQSPGELIKLIVYKLDQQVFERDAFLSGKVTNYKLEILSMNLSTIDYKPLDDIASIFLNKTSLDNINNTILLTNKYKNHLNDIIKQNKTISSFQDHTTEFSETTILNNALIKYKKTKDKAKKTETTIKTLTEGISHIDNAKHNLLQTLKFFQNFKILVDNYFECKQLLQKSAYIEMVSPYKIMCSLTENTFGPFKSVDVVNKMLISIWTLKSNINKNIKKLFIQVLDTNVQINETLEKQSRDGACELINSEENTKKEIIDWLLERILYELKEIFQLDDEAGSLENLSRRFIFFKKLLNNFNSKHASYFSPSWELPLQLTNRFYQMTRKDLKVLLHREFGYKKPSIDLFMQSLQVTLDFEKYIDVRFSNKCKEEKLSSQFEPYLSLWVSHQDEIMEKKLLSYMSEVKMPSDSSDSLVVPSSADLFRTYRNILTETLELVGESKNESILISLSNFFAKWLTEYLNKILKPLYVVDDSVSKEQHNIIKYTVLLVNTCDYCSTTIDQLEEKLSIFSSNARGVSDPFIKAKDFYDELLSKCNSFLLKKTIHMDLSFVTKEFDNTDWAHITVEDYSRYMVTLKKILTFSNPSSNEPYKSCLQETITLLNRDVYKWNFLNNFIDSLTSTYVECVVRLLQPLPPFGELSKRRSFDIKQVVNIGEQLLLDIELLRSILNLLAENIVNSNSNTKSSYKWTQKHIEKNLDVLLAFFKLLVVPITSSNDYVTTYARLTSQNKNPLVWAFTFSLKGAPWDINLWKEHWQSFQIWREANTTGENDLFVYKWNLKNITRYETNLKRIQDSIWKDFVRGNLELSVQANK</sequence>
<dbReference type="GO" id="GO:0010008">
    <property type="term" value="C:endosome membrane"/>
    <property type="evidence" value="ECO:0007669"/>
    <property type="project" value="UniProtKB-SubCell"/>
</dbReference>
<dbReference type="Pfam" id="PF16854">
    <property type="entry name" value="VPS53_C"/>
    <property type="match status" value="1"/>
</dbReference>
<feature type="domain" description="Vps53 C-terminal" evidence="8">
    <location>
        <begin position="2314"/>
        <end position="2401"/>
    </location>
</feature>
<dbReference type="Gene3D" id="1.10.357.110">
    <property type="entry name" value="Vacuolar protein sorting-associated protein 53, C-terminus"/>
    <property type="match status" value="1"/>
</dbReference>
<dbReference type="GO" id="GO:0042147">
    <property type="term" value="P:retrograde transport, endosome to Golgi"/>
    <property type="evidence" value="ECO:0007669"/>
    <property type="project" value="InterPro"/>
</dbReference>
<evidence type="ECO:0000313" key="9">
    <source>
        <dbReference type="EMBL" id="KAK5781255.1"/>
    </source>
</evidence>
<evidence type="ECO:0000256" key="6">
    <source>
        <dbReference type="ARBA" id="ARBA00023136"/>
    </source>
</evidence>
<evidence type="ECO:0000256" key="3">
    <source>
        <dbReference type="ARBA" id="ARBA00008628"/>
    </source>
</evidence>
<dbReference type="GO" id="GO:0005643">
    <property type="term" value="C:nuclear pore"/>
    <property type="evidence" value="ECO:0007669"/>
    <property type="project" value="InterPro"/>
</dbReference>
<keyword evidence="6" id="KW-0472">Membrane</keyword>
<evidence type="ECO:0000256" key="5">
    <source>
        <dbReference type="ARBA" id="ARBA00023034"/>
    </source>
</evidence>
<gene>
    <name evidence="9" type="ORF">RI543_001299</name>
</gene>
<evidence type="ECO:0000256" key="4">
    <source>
        <dbReference type="ARBA" id="ARBA00022753"/>
    </source>
</evidence>
<comment type="subcellular location">
    <subcellularLocation>
        <location evidence="2">Endosome membrane</location>
        <topology evidence="2">Peripheral membrane protein</topology>
    </subcellularLocation>
    <subcellularLocation>
        <location evidence="1">Golgi apparatus</location>
        <location evidence="1">trans-Golgi network membrane</location>
        <topology evidence="1">Peripheral membrane protein</topology>
    </subcellularLocation>
</comment>
<evidence type="ECO:0000256" key="2">
    <source>
        <dbReference type="ARBA" id="ARBA00004481"/>
    </source>
</evidence>
<dbReference type="InterPro" id="IPR039766">
    <property type="entry name" value="Vps53"/>
</dbReference>
<dbReference type="PANTHER" id="PTHR12820">
    <property type="entry name" value="VACUOLAR SORTING PROTEIN 53"/>
    <property type="match status" value="1"/>
</dbReference>
<evidence type="ECO:0008006" key="11">
    <source>
        <dbReference type="Google" id="ProtNLM"/>
    </source>
</evidence>
<dbReference type="InterPro" id="IPR007234">
    <property type="entry name" value="Vps53_N"/>
</dbReference>
<evidence type="ECO:0000256" key="1">
    <source>
        <dbReference type="ARBA" id="ARBA00004150"/>
    </source>
</evidence>
<dbReference type="PANTHER" id="PTHR12820:SF0">
    <property type="entry name" value="VACUOLAR PROTEIN SORTING-ASSOCIATED PROTEIN 53 HOMOLOG"/>
    <property type="match status" value="1"/>
</dbReference>
<keyword evidence="5" id="KW-0333">Golgi apparatus</keyword>
<feature type="domain" description="Vps53 N-terminal" evidence="7">
    <location>
        <begin position="1704"/>
        <end position="2063"/>
    </location>
</feature>